<dbReference type="AlphaFoldDB" id="A0A381S7E6"/>
<dbReference type="Gene3D" id="3.40.1180.10">
    <property type="entry name" value="Decaprenyl diphosphate synthase-like"/>
    <property type="match status" value="1"/>
</dbReference>
<protein>
    <recommendedName>
        <fullName evidence="5">Isoprenyl transferase</fullName>
    </recommendedName>
</protein>
<evidence type="ECO:0000313" key="4">
    <source>
        <dbReference type="EMBL" id="SUZ99364.1"/>
    </source>
</evidence>
<dbReference type="GO" id="GO:0016094">
    <property type="term" value="P:polyprenol biosynthetic process"/>
    <property type="evidence" value="ECO:0007669"/>
    <property type="project" value="TreeGrafter"/>
</dbReference>
<dbReference type="PANTHER" id="PTHR10291:SF0">
    <property type="entry name" value="DEHYDRODOLICHYL DIPHOSPHATE SYNTHASE 2"/>
    <property type="match status" value="1"/>
</dbReference>
<dbReference type="SUPFAM" id="SSF64005">
    <property type="entry name" value="Undecaprenyl diphosphate synthase"/>
    <property type="match status" value="1"/>
</dbReference>
<dbReference type="InterPro" id="IPR036424">
    <property type="entry name" value="UPP_synth-like_sf"/>
</dbReference>
<accession>A0A381S7E6</accession>
<dbReference type="FunFam" id="3.40.1180.10:FF:000001">
    <property type="entry name" value="(2E,6E)-farnesyl-diphosphate-specific ditrans,polycis-undecaprenyl-diphosphate synthase"/>
    <property type="match status" value="1"/>
</dbReference>
<dbReference type="PANTHER" id="PTHR10291">
    <property type="entry name" value="DEHYDRODOLICHYL DIPHOSPHATE SYNTHASE FAMILY MEMBER"/>
    <property type="match status" value="1"/>
</dbReference>
<evidence type="ECO:0000256" key="3">
    <source>
        <dbReference type="SAM" id="MobiDB-lite"/>
    </source>
</evidence>
<dbReference type="NCBIfam" id="NF011405">
    <property type="entry name" value="PRK14830.1"/>
    <property type="match status" value="1"/>
</dbReference>
<dbReference type="PROSITE" id="PS01066">
    <property type="entry name" value="UPP_SYNTHASE"/>
    <property type="match status" value="1"/>
</dbReference>
<comment type="cofactor">
    <cofactor evidence="1">
        <name>Mg(2+)</name>
        <dbReference type="ChEBI" id="CHEBI:18420"/>
    </cofactor>
</comment>
<dbReference type="GO" id="GO:0045547">
    <property type="term" value="F:ditrans,polycis-polyprenyl diphosphate synthase [(2E,6E)-farnesyl diphosphate specific] activity"/>
    <property type="evidence" value="ECO:0007669"/>
    <property type="project" value="TreeGrafter"/>
</dbReference>
<evidence type="ECO:0000256" key="1">
    <source>
        <dbReference type="ARBA" id="ARBA00001946"/>
    </source>
</evidence>
<dbReference type="Pfam" id="PF01255">
    <property type="entry name" value="Prenyltransf"/>
    <property type="match status" value="1"/>
</dbReference>
<proteinExistence type="inferred from homology"/>
<keyword evidence="2" id="KW-0808">Transferase</keyword>
<name>A0A381S7E6_9ZZZZ</name>
<evidence type="ECO:0008006" key="5">
    <source>
        <dbReference type="Google" id="ProtNLM"/>
    </source>
</evidence>
<dbReference type="CDD" id="cd00475">
    <property type="entry name" value="Cis_IPPS"/>
    <property type="match status" value="1"/>
</dbReference>
<gene>
    <name evidence="4" type="ORF">METZ01_LOCUS52218</name>
</gene>
<sequence>MSFLDKIDKAALPEHVAIIMDGNGRWATQRRMPRFEGHRYAVKSVRACVEAAAELKLPVLTLYAFSTENWQRPKKEVSALMNLFFEFLKKELDTMLKNNVRFKLIGDRDGLPDFLQERLSHALDSTAGNSGLLLNLALNYGGRDELVRAVRMLAEEVKEGALEPENIDESLISAKTYTVGVPDPDLIIRTSGELRLSNFLIWQAAYAEYFFTDVLWPDFTKENLHEALFEYQQRKRRMGGTTVSRADSKSSADIPLPANNTKKSIISKTSA</sequence>
<dbReference type="HAMAP" id="MF_01139">
    <property type="entry name" value="ISPT"/>
    <property type="match status" value="1"/>
</dbReference>
<dbReference type="EMBL" id="UINC01002695">
    <property type="protein sequence ID" value="SUZ99364.1"/>
    <property type="molecule type" value="Genomic_DNA"/>
</dbReference>
<dbReference type="InterPro" id="IPR001441">
    <property type="entry name" value="UPP_synth-like"/>
</dbReference>
<feature type="region of interest" description="Disordered" evidence="3">
    <location>
        <begin position="240"/>
        <end position="271"/>
    </location>
</feature>
<organism evidence="4">
    <name type="scientific">marine metagenome</name>
    <dbReference type="NCBI Taxonomy" id="408172"/>
    <lineage>
        <taxon>unclassified sequences</taxon>
        <taxon>metagenomes</taxon>
        <taxon>ecological metagenomes</taxon>
    </lineage>
</organism>
<reference evidence="4" key="1">
    <citation type="submission" date="2018-05" db="EMBL/GenBank/DDBJ databases">
        <authorList>
            <person name="Lanie J.A."/>
            <person name="Ng W.-L."/>
            <person name="Kazmierczak K.M."/>
            <person name="Andrzejewski T.M."/>
            <person name="Davidsen T.M."/>
            <person name="Wayne K.J."/>
            <person name="Tettelin H."/>
            <person name="Glass J.I."/>
            <person name="Rusch D."/>
            <person name="Podicherti R."/>
            <person name="Tsui H.-C.T."/>
            <person name="Winkler M.E."/>
        </authorList>
    </citation>
    <scope>NUCLEOTIDE SEQUENCE</scope>
</reference>
<dbReference type="NCBIfam" id="TIGR00055">
    <property type="entry name" value="uppS"/>
    <property type="match status" value="1"/>
</dbReference>
<dbReference type="InterPro" id="IPR018520">
    <property type="entry name" value="UPP_synth-like_CS"/>
</dbReference>
<feature type="compositionally biased region" description="Polar residues" evidence="3">
    <location>
        <begin position="258"/>
        <end position="271"/>
    </location>
</feature>
<feature type="compositionally biased region" description="Polar residues" evidence="3">
    <location>
        <begin position="241"/>
        <end position="251"/>
    </location>
</feature>
<evidence type="ECO:0000256" key="2">
    <source>
        <dbReference type="ARBA" id="ARBA00022679"/>
    </source>
</evidence>